<organism evidence="3 4">
    <name type="scientific">Streptomyces smaragdinus</name>
    <dbReference type="NCBI Taxonomy" id="2585196"/>
    <lineage>
        <taxon>Bacteria</taxon>
        <taxon>Bacillati</taxon>
        <taxon>Actinomycetota</taxon>
        <taxon>Actinomycetes</taxon>
        <taxon>Kitasatosporales</taxon>
        <taxon>Streptomycetaceae</taxon>
        <taxon>Streptomyces</taxon>
    </lineage>
</organism>
<sequence>MRTRAVVAGIDGSARSLAAADWAAREAAARELPLRVVHAGPAVTGDHFLEHAVELLGNRHGGLRITGERAASLTADAELLVVATRGVGGFPGLLLGSTAWEAAARAPFPVALVPSGRDVAAVGDIYGRRFTAGEIVVGVDARAAVDETLAYAFDAADRSGTTLRALHAWRMPLSEAARLPFRVPEDRGAREDHETHLLHEALRPWREKYPHVTVRPDVRALTPARALVAASARAGRLIVGRRGPGLSAVTDAVLHHARSPVVVVPR</sequence>
<dbReference type="InterPro" id="IPR006015">
    <property type="entry name" value="Universal_stress_UspA"/>
</dbReference>
<gene>
    <name evidence="3" type="ORF">SRB5_47050</name>
</gene>
<name>A0A7K0CM31_9ACTN</name>
<dbReference type="AlphaFoldDB" id="A0A7K0CM31"/>
<proteinExistence type="inferred from homology"/>
<dbReference type="Gene3D" id="3.40.50.620">
    <property type="entry name" value="HUPs"/>
    <property type="match status" value="3"/>
</dbReference>
<evidence type="ECO:0000259" key="2">
    <source>
        <dbReference type="Pfam" id="PF00582"/>
    </source>
</evidence>
<dbReference type="Proteomes" id="UP000466345">
    <property type="component" value="Unassembled WGS sequence"/>
</dbReference>
<dbReference type="PANTHER" id="PTHR46553">
    <property type="entry name" value="ADENINE NUCLEOTIDE ALPHA HYDROLASES-LIKE SUPERFAMILY PROTEIN"/>
    <property type="match status" value="1"/>
</dbReference>
<evidence type="ECO:0000256" key="1">
    <source>
        <dbReference type="ARBA" id="ARBA00008791"/>
    </source>
</evidence>
<feature type="domain" description="UspA" evidence="2">
    <location>
        <begin position="4"/>
        <end position="41"/>
    </location>
</feature>
<dbReference type="PRINTS" id="PR01438">
    <property type="entry name" value="UNVRSLSTRESS"/>
</dbReference>
<keyword evidence="4" id="KW-1185">Reference proteome</keyword>
<dbReference type="OrthoDB" id="4867015at2"/>
<dbReference type="PANTHER" id="PTHR46553:SF3">
    <property type="entry name" value="ADENINE NUCLEOTIDE ALPHA HYDROLASES-LIKE SUPERFAMILY PROTEIN"/>
    <property type="match status" value="1"/>
</dbReference>
<dbReference type="RefSeq" id="WP_153455319.1">
    <property type="nucleotide sequence ID" value="NZ_WEGJ01000022.1"/>
</dbReference>
<dbReference type="InterPro" id="IPR006016">
    <property type="entry name" value="UspA"/>
</dbReference>
<accession>A0A7K0CM31</accession>
<feature type="domain" description="UspA" evidence="2">
    <location>
        <begin position="75"/>
        <end position="114"/>
    </location>
</feature>
<reference evidence="3 4" key="1">
    <citation type="submission" date="2019-10" db="EMBL/GenBank/DDBJ databases">
        <title>Streptomyces smaragdinus sp. nov. and Streptomyces fabii sp. nov., isolated from the gut of fungus growing-termite Macrotermes natalensis.</title>
        <authorList>
            <person name="Schwitalla J."/>
            <person name="Benndorf R."/>
            <person name="Martin K."/>
            <person name="De Beer W."/>
            <person name="Kaster A.-K."/>
            <person name="Vollmers J."/>
            <person name="Poulsen M."/>
            <person name="Beemelmanns C."/>
        </authorList>
    </citation>
    <scope>NUCLEOTIDE SEQUENCE [LARGE SCALE GENOMIC DNA]</scope>
    <source>
        <strain evidence="3 4">RB5</strain>
    </source>
</reference>
<evidence type="ECO:0000313" key="4">
    <source>
        <dbReference type="Proteomes" id="UP000466345"/>
    </source>
</evidence>
<dbReference type="SUPFAM" id="SSF52402">
    <property type="entry name" value="Adenine nucleotide alpha hydrolases-like"/>
    <property type="match status" value="2"/>
</dbReference>
<protein>
    <submittedName>
        <fullName evidence="3">Universal stress protein</fullName>
    </submittedName>
</protein>
<evidence type="ECO:0000313" key="3">
    <source>
        <dbReference type="EMBL" id="MQY14537.1"/>
    </source>
</evidence>
<comment type="caution">
    <text evidence="3">The sequence shown here is derived from an EMBL/GenBank/DDBJ whole genome shotgun (WGS) entry which is preliminary data.</text>
</comment>
<dbReference type="Pfam" id="PF00582">
    <property type="entry name" value="Usp"/>
    <property type="match status" value="3"/>
</dbReference>
<feature type="domain" description="UspA" evidence="2">
    <location>
        <begin position="135"/>
        <end position="265"/>
    </location>
</feature>
<dbReference type="EMBL" id="WEGJ01000022">
    <property type="protein sequence ID" value="MQY14537.1"/>
    <property type="molecule type" value="Genomic_DNA"/>
</dbReference>
<dbReference type="InterPro" id="IPR014729">
    <property type="entry name" value="Rossmann-like_a/b/a_fold"/>
</dbReference>
<comment type="similarity">
    <text evidence="1">Belongs to the universal stress protein A family.</text>
</comment>